<evidence type="ECO:0000256" key="9">
    <source>
        <dbReference type="ARBA" id="ARBA00022912"/>
    </source>
</evidence>
<evidence type="ECO:0000256" key="7">
    <source>
        <dbReference type="ARBA" id="ARBA00022801"/>
    </source>
</evidence>
<accession>F8WL78</accession>
<evidence type="ECO:0000256" key="8">
    <source>
        <dbReference type="ARBA" id="ARBA00022842"/>
    </source>
</evidence>
<evidence type="ECO:0000256" key="12">
    <source>
        <dbReference type="ARBA" id="ARBA00048336"/>
    </source>
</evidence>
<dbReference type="GO" id="GO:0046872">
    <property type="term" value="F:metal ion binding"/>
    <property type="evidence" value="ECO:0007669"/>
    <property type="project" value="UniProtKB-KW"/>
</dbReference>
<comment type="catalytic activity">
    <reaction evidence="12">
        <text>O-phospho-L-threonyl-[protein] + H2O = L-threonyl-[protein] + phosphate</text>
        <dbReference type="Rhea" id="RHEA:47004"/>
        <dbReference type="Rhea" id="RHEA-COMP:11060"/>
        <dbReference type="Rhea" id="RHEA-COMP:11605"/>
        <dbReference type="ChEBI" id="CHEBI:15377"/>
        <dbReference type="ChEBI" id="CHEBI:30013"/>
        <dbReference type="ChEBI" id="CHEBI:43474"/>
        <dbReference type="ChEBI" id="CHEBI:61977"/>
        <dbReference type="EC" id="3.1.3.16"/>
    </reaction>
</comment>
<evidence type="ECO:0000256" key="2">
    <source>
        <dbReference type="ARBA" id="ARBA00001946"/>
    </source>
</evidence>
<comment type="cofactor">
    <cofactor evidence="2">
        <name>Mg(2+)</name>
        <dbReference type="ChEBI" id="CHEBI:18420"/>
    </cofactor>
</comment>
<feature type="region of interest" description="Disordered" evidence="14">
    <location>
        <begin position="97"/>
        <end position="116"/>
    </location>
</feature>
<gene>
    <name evidence="16" type="primary">ORF11</name>
</gene>
<keyword evidence="9 13" id="KW-0904">Protein phosphatase</keyword>
<dbReference type="SUPFAM" id="SSF81606">
    <property type="entry name" value="PP2C-like"/>
    <property type="match status" value="1"/>
</dbReference>
<dbReference type="GO" id="GO:0004722">
    <property type="term" value="F:protein serine/threonine phosphatase activity"/>
    <property type="evidence" value="ECO:0007669"/>
    <property type="project" value="UniProtKB-EC"/>
</dbReference>
<dbReference type="SMART" id="SM00332">
    <property type="entry name" value="PP2Cc"/>
    <property type="match status" value="1"/>
</dbReference>
<evidence type="ECO:0000256" key="1">
    <source>
        <dbReference type="ARBA" id="ARBA00001936"/>
    </source>
</evidence>
<comment type="catalytic activity">
    <reaction evidence="11">
        <text>O-phospho-L-seryl-[protein] + H2O = L-seryl-[protein] + phosphate</text>
        <dbReference type="Rhea" id="RHEA:20629"/>
        <dbReference type="Rhea" id="RHEA-COMP:9863"/>
        <dbReference type="Rhea" id="RHEA-COMP:11604"/>
        <dbReference type="ChEBI" id="CHEBI:15377"/>
        <dbReference type="ChEBI" id="CHEBI:29999"/>
        <dbReference type="ChEBI" id="CHEBI:43474"/>
        <dbReference type="ChEBI" id="CHEBI:83421"/>
        <dbReference type="EC" id="3.1.3.16"/>
    </reaction>
</comment>
<dbReference type="InterPro" id="IPR000222">
    <property type="entry name" value="PP2C_BS"/>
</dbReference>
<evidence type="ECO:0000256" key="11">
    <source>
        <dbReference type="ARBA" id="ARBA00047761"/>
    </source>
</evidence>
<dbReference type="Pfam" id="PF00481">
    <property type="entry name" value="PP2C"/>
    <property type="match status" value="1"/>
</dbReference>
<dbReference type="InterPro" id="IPR015655">
    <property type="entry name" value="PP2C"/>
</dbReference>
<dbReference type="InterPro" id="IPR036457">
    <property type="entry name" value="PPM-type-like_dom_sf"/>
</dbReference>
<evidence type="ECO:0000256" key="10">
    <source>
        <dbReference type="ARBA" id="ARBA00023211"/>
    </source>
</evidence>
<dbReference type="PROSITE" id="PS51746">
    <property type="entry name" value="PPM_2"/>
    <property type="match status" value="1"/>
</dbReference>
<sequence length="630" mass="68326">MFTPVVVPFRAGNSVCDNPTISTHSDIKRLKLMSDTAGLLSNSVAKVSEKSVARAHENCNYSDLGNEVGSVAVVVPEEDKVGGVSLLDMISENKSNWGSSDDVINRESEEDDSLSLEGDPILDSSCSLSVASETSSLCGEDFLSFEASSEVGTLSSVDIEKSICSVDIIAKASDLPESNIETEIGSNPLAVAVSLEEEIGDGSKQNSSSVVLQLAFENGVRATVGRSVFEVDYVPLWGFTSVCGRRPEMEDAVATVPYFLKIPIQMLIGSQVFDGLSKRFSQQTAHFFGVYDGHGGLQVANYCRDRVHTAFAEEIELVKECLSDGSVVHSCQEQWKKIFTSCFARVDAEVGGKTNQEPVAPETVGSTAVVAIICASHIIVANCGDSRAVLCRGKESMALSVDHKPNREDEYARIEAAGGKVIQWNGHRVFGVLAMSRSIGDRYLKPWIIPEPEVMFLPRAREDECLILASDGLWDVMTNEEACELARKRILLWHKKNGVTLATGRGEGINPAAQAAAEYLSNRALQKGSKDNISVVVVDLKAQRKFKSKTNSRKYIGGSNVLGTLDMAIVIACTDSAVEQQLGKQLSKKDRKAKRIEAGDMGMRNLMHETIIFTLCYYSSLDDSGHKAHS</sequence>
<evidence type="ECO:0000259" key="15">
    <source>
        <dbReference type="PROSITE" id="PS51746"/>
    </source>
</evidence>
<evidence type="ECO:0000313" key="16">
    <source>
        <dbReference type="EMBL" id="BAK61823.1"/>
    </source>
</evidence>
<keyword evidence="10" id="KW-0464">Manganese</keyword>
<comment type="similarity">
    <text evidence="3 13">Belongs to the PP2C family.</text>
</comment>
<dbReference type="EMBL" id="AB573149">
    <property type="protein sequence ID" value="BAK61823.1"/>
    <property type="molecule type" value="Genomic_DNA"/>
</dbReference>
<name>F8WL78_CITUN</name>
<feature type="domain" description="PPM-type phosphatase" evidence="15">
    <location>
        <begin position="236"/>
        <end position="540"/>
    </location>
</feature>
<evidence type="ECO:0000256" key="6">
    <source>
        <dbReference type="ARBA" id="ARBA00022723"/>
    </source>
</evidence>
<dbReference type="GO" id="GO:0009738">
    <property type="term" value="P:abscisic acid-activated signaling pathway"/>
    <property type="evidence" value="ECO:0007669"/>
    <property type="project" value="UniProtKB-KW"/>
</dbReference>
<comment type="cofactor">
    <cofactor evidence="1">
        <name>Mn(2+)</name>
        <dbReference type="ChEBI" id="CHEBI:29035"/>
    </cofactor>
</comment>
<protein>
    <recommendedName>
        <fullName evidence="4">protein-serine/threonine phosphatase</fullName>
        <ecNumber evidence="4">3.1.3.16</ecNumber>
    </recommendedName>
</protein>
<dbReference type="Gene3D" id="3.60.40.10">
    <property type="entry name" value="PPM-type phosphatase domain"/>
    <property type="match status" value="1"/>
</dbReference>
<proteinExistence type="inferred from homology"/>
<evidence type="ECO:0000256" key="5">
    <source>
        <dbReference type="ARBA" id="ARBA00022682"/>
    </source>
</evidence>
<keyword evidence="5" id="KW-0938">Abscisic acid signaling pathway</keyword>
<organism evidence="16">
    <name type="scientific">Citrus unshiu</name>
    <name type="common">Satsuma mandarin</name>
    <name type="synonym">Citrus nobilis var. unshiu</name>
    <dbReference type="NCBI Taxonomy" id="55188"/>
    <lineage>
        <taxon>Eukaryota</taxon>
        <taxon>Viridiplantae</taxon>
        <taxon>Streptophyta</taxon>
        <taxon>Embryophyta</taxon>
        <taxon>Tracheophyta</taxon>
        <taxon>Spermatophyta</taxon>
        <taxon>Magnoliopsida</taxon>
        <taxon>eudicotyledons</taxon>
        <taxon>Gunneridae</taxon>
        <taxon>Pentapetalae</taxon>
        <taxon>rosids</taxon>
        <taxon>malvids</taxon>
        <taxon>Sapindales</taxon>
        <taxon>Rutaceae</taxon>
        <taxon>Aurantioideae</taxon>
        <taxon>Citrus</taxon>
    </lineage>
</organism>
<reference evidence="16" key="1">
    <citation type="journal article" date="2011" name="Plant Sci.">
        <title>Characterization of genomic sequence showing strong association with polyembryony among diverse Citrus species and cultivars, and its synteny with Vitis and Populus.</title>
        <authorList>
            <person name="Nakano M."/>
            <person name="Shimada T."/>
            <person name="Endo T."/>
            <person name="Fujii H."/>
            <person name="Nesumi H."/>
            <person name="Kita M."/>
            <person name="Ebina M."/>
            <person name="Shimizu T."/>
            <person name="Omura M."/>
        </authorList>
    </citation>
    <scope>NUCLEOTIDE SEQUENCE</scope>
</reference>
<dbReference type="PANTHER" id="PTHR47992">
    <property type="entry name" value="PROTEIN PHOSPHATASE"/>
    <property type="match status" value="1"/>
</dbReference>
<keyword evidence="7 13" id="KW-0378">Hydrolase</keyword>
<dbReference type="CDD" id="cd00143">
    <property type="entry name" value="PP2Cc"/>
    <property type="match status" value="1"/>
</dbReference>
<dbReference type="EC" id="3.1.3.16" evidence="4"/>
<evidence type="ECO:0000256" key="3">
    <source>
        <dbReference type="ARBA" id="ARBA00006702"/>
    </source>
</evidence>
<dbReference type="PROSITE" id="PS01032">
    <property type="entry name" value="PPM_1"/>
    <property type="match status" value="1"/>
</dbReference>
<dbReference type="InterPro" id="IPR001932">
    <property type="entry name" value="PPM-type_phosphatase-like_dom"/>
</dbReference>
<dbReference type="AlphaFoldDB" id="F8WL78"/>
<evidence type="ECO:0000256" key="14">
    <source>
        <dbReference type="SAM" id="MobiDB-lite"/>
    </source>
</evidence>
<keyword evidence="8" id="KW-0460">Magnesium</keyword>
<evidence type="ECO:0000256" key="13">
    <source>
        <dbReference type="RuleBase" id="RU003465"/>
    </source>
</evidence>
<dbReference type="FunFam" id="3.60.40.10:FF:000025">
    <property type="entry name" value="Protein phosphatase 2C 16"/>
    <property type="match status" value="1"/>
</dbReference>
<evidence type="ECO:0000256" key="4">
    <source>
        <dbReference type="ARBA" id="ARBA00013081"/>
    </source>
</evidence>
<keyword evidence="6" id="KW-0479">Metal-binding</keyword>